<keyword evidence="4" id="KW-1185">Reference proteome</keyword>
<gene>
    <name evidence="3" type="ORF">ACFQRG_13775</name>
</gene>
<dbReference type="InterPro" id="IPR051448">
    <property type="entry name" value="CdaR-like_regulators"/>
</dbReference>
<dbReference type="Gene3D" id="1.10.10.2840">
    <property type="entry name" value="PucR C-terminal helix-turn-helix domain"/>
    <property type="match status" value="1"/>
</dbReference>
<evidence type="ECO:0000313" key="4">
    <source>
        <dbReference type="Proteomes" id="UP001596505"/>
    </source>
</evidence>
<name>A0ABW2Q0B2_9BACL</name>
<dbReference type="PANTHER" id="PTHR33744">
    <property type="entry name" value="CARBOHYDRATE DIACID REGULATOR"/>
    <property type="match status" value="1"/>
</dbReference>
<dbReference type="InterPro" id="IPR025736">
    <property type="entry name" value="PucR_C-HTH_dom"/>
</dbReference>
<dbReference type="Pfam" id="PF13556">
    <property type="entry name" value="HTH_30"/>
    <property type="match status" value="1"/>
</dbReference>
<reference evidence="4" key="1">
    <citation type="journal article" date="2019" name="Int. J. Syst. Evol. Microbiol.">
        <title>The Global Catalogue of Microorganisms (GCM) 10K type strain sequencing project: providing services to taxonomists for standard genome sequencing and annotation.</title>
        <authorList>
            <consortium name="The Broad Institute Genomics Platform"/>
            <consortium name="The Broad Institute Genome Sequencing Center for Infectious Disease"/>
            <person name="Wu L."/>
            <person name="Ma J."/>
        </authorList>
    </citation>
    <scope>NUCLEOTIDE SEQUENCE [LARGE SCALE GENOMIC DNA]</scope>
    <source>
        <strain evidence="4">CGMCC 1.16305</strain>
    </source>
</reference>
<feature type="domain" description="PucR C-terminal helix-turn-helix" evidence="2">
    <location>
        <begin position="481"/>
        <end position="538"/>
    </location>
</feature>
<dbReference type="PANTHER" id="PTHR33744:SF1">
    <property type="entry name" value="DNA-BINDING TRANSCRIPTIONAL ACTIVATOR ADER"/>
    <property type="match status" value="1"/>
</dbReference>
<comment type="caution">
    <text evidence="3">The sequence shown here is derived from an EMBL/GenBank/DDBJ whole genome shotgun (WGS) entry which is preliminary data.</text>
</comment>
<accession>A0ABW2Q0B2</accession>
<sequence>MLNENFTFTIKDVLKRPLFQDADVAAGHNGLLHPVQWVHILETPGGYSFLNGGELVLSTASGFGKDSRERLCYLRELIKKRAAGLCIELGSVIGEIPQDMIELAEQHDFPLIAFKKPVHFVNITMDLHETIMYRHIEAMRDLEKYSLDIQRLTLETQSIKKVLYNFHKFTNEQTFFINLDNSSLFIPEMSQSIEKDFVHSFKTSIPHTDISGQNKKTLSISEGEQILYQPIMAMGHALSYIGVILHDHDPDQFLYLSLDYTATSMAQILLRKMFAEERFIDNQHRILDDILQDKIKDKEHIQTLLGVKNKKDSPPSYLPIILEMKQGSDYYDQQTDSPFHDLIGIFRLVITRCGFRAFILSKGYRVYLLLIERDEGDNSDIRKKSKKVALELEKSCKKAFGAEVGIRLGIGRISCNYHQINLHFEEAEQMMRFPSESSTLLFDELGVYRLFIQNNTFALNSFINDYLGPILEYDAEHNSHLLLTLKVLLNSCSKQEAAEILYIRRQTLYQRLEKLKRMIGEDKFMPHNRLCLELAIHAYEWLNKPIH</sequence>
<dbReference type="RefSeq" id="WP_380966948.1">
    <property type="nucleotide sequence ID" value="NZ_JBHTCO010000017.1"/>
</dbReference>
<dbReference type="Proteomes" id="UP001596505">
    <property type="component" value="Unassembled WGS sequence"/>
</dbReference>
<dbReference type="InterPro" id="IPR012914">
    <property type="entry name" value="PucR_dom"/>
</dbReference>
<proteinExistence type="predicted"/>
<evidence type="ECO:0000313" key="3">
    <source>
        <dbReference type="EMBL" id="MFC7394025.1"/>
    </source>
</evidence>
<evidence type="ECO:0000259" key="2">
    <source>
        <dbReference type="Pfam" id="PF13556"/>
    </source>
</evidence>
<dbReference type="EMBL" id="JBHTCO010000017">
    <property type="protein sequence ID" value="MFC7394025.1"/>
    <property type="molecule type" value="Genomic_DNA"/>
</dbReference>
<feature type="domain" description="Purine catabolism PurC-like" evidence="1">
    <location>
        <begin position="12"/>
        <end position="131"/>
    </location>
</feature>
<dbReference type="InterPro" id="IPR042070">
    <property type="entry name" value="PucR_C-HTH_sf"/>
</dbReference>
<evidence type="ECO:0000259" key="1">
    <source>
        <dbReference type="Pfam" id="PF07905"/>
    </source>
</evidence>
<dbReference type="Pfam" id="PF07905">
    <property type="entry name" value="PucR"/>
    <property type="match status" value="1"/>
</dbReference>
<protein>
    <submittedName>
        <fullName evidence="3">PucR family transcriptional regulator</fullName>
    </submittedName>
</protein>
<organism evidence="3 4">
    <name type="scientific">Scopulibacillus cellulosilyticus</name>
    <dbReference type="NCBI Taxonomy" id="2665665"/>
    <lineage>
        <taxon>Bacteria</taxon>
        <taxon>Bacillati</taxon>
        <taxon>Bacillota</taxon>
        <taxon>Bacilli</taxon>
        <taxon>Bacillales</taxon>
        <taxon>Sporolactobacillaceae</taxon>
        <taxon>Scopulibacillus</taxon>
    </lineage>
</organism>